<keyword evidence="1" id="KW-0132">Cell division</keyword>
<dbReference type="SUPFAM" id="SSF160537">
    <property type="entry name" value="SpoVG-like"/>
    <property type="match status" value="1"/>
</dbReference>
<protein>
    <recommendedName>
        <fullName evidence="6">Septation protein SpoVG</fullName>
    </recommendedName>
</protein>
<evidence type="ECO:0000256" key="2">
    <source>
        <dbReference type="ARBA" id="ARBA00023210"/>
    </source>
</evidence>
<evidence type="ECO:0000256" key="1">
    <source>
        <dbReference type="ARBA" id="ARBA00022618"/>
    </source>
</evidence>
<dbReference type="InterPro" id="IPR007170">
    <property type="entry name" value="SpoVG"/>
</dbReference>
<evidence type="ECO:0008006" key="6">
    <source>
        <dbReference type="Google" id="ProtNLM"/>
    </source>
</evidence>
<gene>
    <name evidence="4" type="ORF">B5F17_07710</name>
</gene>
<dbReference type="Proteomes" id="UP000195897">
    <property type="component" value="Unassembled WGS sequence"/>
</dbReference>
<dbReference type="PANTHER" id="PTHR38429">
    <property type="entry name" value="SEPTATION PROTEIN SPOVG-RELATED"/>
    <property type="match status" value="1"/>
</dbReference>
<organism evidence="4 5">
    <name type="scientific">Butyricicoccus pullicaecorum</name>
    <dbReference type="NCBI Taxonomy" id="501571"/>
    <lineage>
        <taxon>Bacteria</taxon>
        <taxon>Bacillati</taxon>
        <taxon>Bacillota</taxon>
        <taxon>Clostridia</taxon>
        <taxon>Eubacteriales</taxon>
        <taxon>Butyricicoccaceae</taxon>
        <taxon>Butyricicoccus</taxon>
    </lineage>
</organism>
<evidence type="ECO:0000313" key="5">
    <source>
        <dbReference type="Proteomes" id="UP000195897"/>
    </source>
</evidence>
<proteinExistence type="predicted"/>
<evidence type="ECO:0000313" key="4">
    <source>
        <dbReference type="EMBL" id="OUP52862.1"/>
    </source>
</evidence>
<comment type="caution">
    <text evidence="4">The sequence shown here is derived from an EMBL/GenBank/DDBJ whole genome shotgun (WGS) entry which is preliminary data.</text>
</comment>
<dbReference type="GO" id="GO:0030435">
    <property type="term" value="P:sporulation resulting in formation of a cellular spore"/>
    <property type="evidence" value="ECO:0007669"/>
    <property type="project" value="InterPro"/>
</dbReference>
<dbReference type="PANTHER" id="PTHR38429:SF1">
    <property type="entry name" value="SEPTATION PROTEIN SPOVG-RELATED"/>
    <property type="match status" value="1"/>
</dbReference>
<keyword evidence="3" id="KW-0131">Cell cycle</keyword>
<evidence type="ECO:0000256" key="3">
    <source>
        <dbReference type="ARBA" id="ARBA00023306"/>
    </source>
</evidence>
<reference evidence="5" key="1">
    <citation type="submission" date="2017-04" db="EMBL/GenBank/DDBJ databases">
        <title>Function of individual gut microbiota members based on whole genome sequencing of pure cultures obtained from chicken caecum.</title>
        <authorList>
            <person name="Medvecky M."/>
            <person name="Cejkova D."/>
            <person name="Polansky O."/>
            <person name="Karasova D."/>
            <person name="Kubasova T."/>
            <person name="Cizek A."/>
            <person name="Rychlik I."/>
        </authorList>
    </citation>
    <scope>NUCLEOTIDE SEQUENCE [LARGE SCALE GENOMIC DNA]</scope>
    <source>
        <strain evidence="5">An180</strain>
    </source>
</reference>
<sequence>MEITEIKFRRFPRQGRLLALVSVTFDDVFAVHDIKVIAGDDHLFLAMPARRTSDGRYHDIVHPIGPLVRRELERQVLAEYRRLTKAHAG</sequence>
<name>A0A1Y4LFG4_9FIRM</name>
<dbReference type="Pfam" id="PF04026">
    <property type="entry name" value="SpoVG"/>
    <property type="match status" value="1"/>
</dbReference>
<accession>A0A1Y4LFG4</accession>
<dbReference type="InterPro" id="IPR036751">
    <property type="entry name" value="SpoVG_sf"/>
</dbReference>
<dbReference type="GO" id="GO:0000917">
    <property type="term" value="P:division septum assembly"/>
    <property type="evidence" value="ECO:0007669"/>
    <property type="project" value="UniProtKB-KW"/>
</dbReference>
<dbReference type="RefSeq" id="WP_087372651.1">
    <property type="nucleotide sequence ID" value="NZ_NFKK01000007.1"/>
</dbReference>
<dbReference type="AlphaFoldDB" id="A0A1Y4LFG4"/>
<dbReference type="EMBL" id="NFKK01000007">
    <property type="protein sequence ID" value="OUP52862.1"/>
    <property type="molecule type" value="Genomic_DNA"/>
</dbReference>
<keyword evidence="2" id="KW-0717">Septation</keyword>
<dbReference type="Gene3D" id="3.30.1120.40">
    <property type="entry name" value="Stage V sporulation protein G"/>
    <property type="match status" value="1"/>
</dbReference>